<organism evidence="9 10">
    <name type="scientific">Engystomops pustulosus</name>
    <name type="common">Tungara frog</name>
    <name type="synonym">Physalaemus pustulosus</name>
    <dbReference type="NCBI Taxonomy" id="76066"/>
    <lineage>
        <taxon>Eukaryota</taxon>
        <taxon>Metazoa</taxon>
        <taxon>Chordata</taxon>
        <taxon>Craniata</taxon>
        <taxon>Vertebrata</taxon>
        <taxon>Euteleostomi</taxon>
        <taxon>Amphibia</taxon>
        <taxon>Batrachia</taxon>
        <taxon>Anura</taxon>
        <taxon>Neobatrachia</taxon>
        <taxon>Hyloidea</taxon>
        <taxon>Leptodactylidae</taxon>
        <taxon>Leiuperinae</taxon>
        <taxon>Engystomops</taxon>
    </lineage>
</organism>
<dbReference type="SUPFAM" id="SSF81653">
    <property type="entry name" value="Calcium ATPase, transduction domain A"/>
    <property type="match status" value="1"/>
</dbReference>
<dbReference type="GO" id="GO:0031902">
    <property type="term" value="C:late endosome membrane"/>
    <property type="evidence" value="ECO:0007669"/>
    <property type="project" value="TreeGrafter"/>
</dbReference>
<protein>
    <recommendedName>
        <fullName evidence="8">P-type ATPase A domain-containing protein</fullName>
    </recommendedName>
</protein>
<evidence type="ECO:0000256" key="5">
    <source>
        <dbReference type="ARBA" id="ARBA00022842"/>
    </source>
</evidence>
<keyword evidence="7" id="KW-0472">Membrane</keyword>
<feature type="domain" description="P-type ATPase A" evidence="8">
    <location>
        <begin position="60"/>
        <end position="113"/>
    </location>
</feature>
<dbReference type="Pfam" id="PF00122">
    <property type="entry name" value="E1-E2_ATPase"/>
    <property type="match status" value="1"/>
</dbReference>
<dbReference type="GO" id="GO:0019829">
    <property type="term" value="F:ATPase-coupled monoatomic cation transmembrane transporter activity"/>
    <property type="evidence" value="ECO:0007669"/>
    <property type="project" value="TreeGrafter"/>
</dbReference>
<dbReference type="InterPro" id="IPR059000">
    <property type="entry name" value="ATPase_P-type_domA"/>
</dbReference>
<dbReference type="PANTHER" id="PTHR45630:SF18">
    <property type="entry name" value="CATION-TRANSPORTING ATPASE"/>
    <property type="match status" value="1"/>
</dbReference>
<proteinExistence type="predicted"/>
<evidence type="ECO:0000256" key="4">
    <source>
        <dbReference type="ARBA" id="ARBA00022840"/>
    </source>
</evidence>
<evidence type="ECO:0000313" key="10">
    <source>
        <dbReference type="Proteomes" id="UP000824782"/>
    </source>
</evidence>
<dbReference type="InterPro" id="IPR008250">
    <property type="entry name" value="ATPase_P-typ_transduc_dom_A_sf"/>
</dbReference>
<dbReference type="GO" id="GO:0015203">
    <property type="term" value="F:polyamine transmembrane transporter activity"/>
    <property type="evidence" value="ECO:0007669"/>
    <property type="project" value="TreeGrafter"/>
</dbReference>
<dbReference type="InterPro" id="IPR006544">
    <property type="entry name" value="P-type_TPase_V"/>
</dbReference>
<keyword evidence="3" id="KW-0547">Nucleotide-binding</keyword>
<dbReference type="Proteomes" id="UP000824782">
    <property type="component" value="Unassembled WGS sequence"/>
</dbReference>
<sequence length="113" mass="12780">ILNPFYFFEVYSLSTWLATGYIEYSMAIILLTILSVLATVYLLRMQSIKLHNMVESHNNVMVSVLQRNGVVKEIESKYLVPGDVIILSERKFYLPCDALLISGGCVINEGMLT</sequence>
<feature type="transmembrane region" description="Helical" evidence="7">
    <location>
        <begin position="20"/>
        <end position="43"/>
    </location>
</feature>
<keyword evidence="2" id="KW-0479">Metal-binding</keyword>
<evidence type="ECO:0000256" key="2">
    <source>
        <dbReference type="ARBA" id="ARBA00022723"/>
    </source>
</evidence>
<evidence type="ECO:0000259" key="8">
    <source>
        <dbReference type="Pfam" id="PF00122"/>
    </source>
</evidence>
<dbReference type="GO" id="GO:0046872">
    <property type="term" value="F:metal ion binding"/>
    <property type="evidence" value="ECO:0007669"/>
    <property type="project" value="UniProtKB-KW"/>
</dbReference>
<dbReference type="GO" id="GO:0005524">
    <property type="term" value="F:ATP binding"/>
    <property type="evidence" value="ECO:0007669"/>
    <property type="project" value="UniProtKB-KW"/>
</dbReference>
<evidence type="ECO:0000256" key="1">
    <source>
        <dbReference type="ARBA" id="ARBA00004141"/>
    </source>
</evidence>
<dbReference type="Gene3D" id="2.70.150.10">
    <property type="entry name" value="Calcium-transporting ATPase, cytoplasmic transduction domain A"/>
    <property type="match status" value="1"/>
</dbReference>
<dbReference type="GO" id="GO:0006874">
    <property type="term" value="P:intracellular calcium ion homeostasis"/>
    <property type="evidence" value="ECO:0007669"/>
    <property type="project" value="TreeGrafter"/>
</dbReference>
<keyword evidence="10" id="KW-1185">Reference proteome</keyword>
<evidence type="ECO:0000313" key="9">
    <source>
        <dbReference type="EMBL" id="KAG8538871.1"/>
    </source>
</evidence>
<dbReference type="GO" id="GO:0140358">
    <property type="term" value="F:P-type transmembrane transporter activity"/>
    <property type="evidence" value="ECO:0007669"/>
    <property type="project" value="InterPro"/>
</dbReference>
<keyword evidence="7" id="KW-1133">Transmembrane helix</keyword>
<dbReference type="AlphaFoldDB" id="A0AAV6YQE6"/>
<evidence type="ECO:0000256" key="3">
    <source>
        <dbReference type="ARBA" id="ARBA00022741"/>
    </source>
</evidence>
<dbReference type="EMBL" id="WNYA01017970">
    <property type="protein sequence ID" value="KAG8538871.1"/>
    <property type="molecule type" value="Genomic_DNA"/>
</dbReference>
<feature type="non-terminal residue" evidence="9">
    <location>
        <position position="1"/>
    </location>
</feature>
<comment type="subcellular location">
    <subcellularLocation>
        <location evidence="1">Membrane</location>
        <topology evidence="1">Multi-pass membrane protein</topology>
    </subcellularLocation>
</comment>
<feature type="non-terminal residue" evidence="9">
    <location>
        <position position="113"/>
    </location>
</feature>
<name>A0AAV6YQE6_ENGPU</name>
<dbReference type="PANTHER" id="PTHR45630">
    <property type="entry name" value="CATION-TRANSPORTING ATPASE-RELATED"/>
    <property type="match status" value="1"/>
</dbReference>
<keyword evidence="4" id="KW-0067">ATP-binding</keyword>
<evidence type="ECO:0000256" key="6">
    <source>
        <dbReference type="ARBA" id="ARBA00022967"/>
    </source>
</evidence>
<keyword evidence="7" id="KW-0812">Transmembrane</keyword>
<keyword evidence="6" id="KW-1278">Translocase</keyword>
<reference evidence="9" key="1">
    <citation type="thesis" date="2020" institute="ProQuest LLC" country="789 East Eisenhower Parkway, Ann Arbor, MI, USA">
        <title>Comparative Genomics and Chromosome Evolution.</title>
        <authorList>
            <person name="Mudd A.B."/>
        </authorList>
    </citation>
    <scope>NUCLEOTIDE SEQUENCE</scope>
    <source>
        <strain evidence="9">237g6f4</strain>
        <tissue evidence="9">Blood</tissue>
    </source>
</reference>
<comment type="caution">
    <text evidence="9">The sequence shown here is derived from an EMBL/GenBank/DDBJ whole genome shotgun (WGS) entry which is preliminary data.</text>
</comment>
<accession>A0AAV6YQE6</accession>
<keyword evidence="5" id="KW-0460">Magnesium</keyword>
<evidence type="ECO:0000256" key="7">
    <source>
        <dbReference type="SAM" id="Phobius"/>
    </source>
</evidence>
<gene>
    <name evidence="9" type="ORF">GDO81_021869</name>
</gene>